<comment type="caution">
    <text evidence="4">The sequence shown here is derived from an EMBL/GenBank/DDBJ whole genome shotgun (WGS) entry which is preliminary data.</text>
</comment>
<feature type="domain" description="GH18" evidence="3">
    <location>
        <begin position="1"/>
        <end position="316"/>
    </location>
</feature>
<proteinExistence type="predicted"/>
<evidence type="ECO:0000313" key="5">
    <source>
        <dbReference type="Proteomes" id="UP001209570"/>
    </source>
</evidence>
<gene>
    <name evidence="4" type="ORF">P43SY_003797</name>
</gene>
<dbReference type="SUPFAM" id="SSF51445">
    <property type="entry name" value="(Trans)glycosidases"/>
    <property type="match status" value="1"/>
</dbReference>
<dbReference type="InterPro" id="IPR017853">
    <property type="entry name" value="GH"/>
</dbReference>
<dbReference type="GO" id="GO:0016798">
    <property type="term" value="F:hydrolase activity, acting on glycosyl bonds"/>
    <property type="evidence" value="ECO:0007669"/>
    <property type="project" value="UniProtKB-KW"/>
</dbReference>
<dbReference type="GO" id="GO:0008061">
    <property type="term" value="F:chitin binding"/>
    <property type="evidence" value="ECO:0007669"/>
    <property type="project" value="InterPro"/>
</dbReference>
<evidence type="ECO:0000259" key="3">
    <source>
        <dbReference type="PROSITE" id="PS51910"/>
    </source>
</evidence>
<dbReference type="AlphaFoldDB" id="A0AAD5LN17"/>
<evidence type="ECO:0000256" key="1">
    <source>
        <dbReference type="ARBA" id="ARBA00022801"/>
    </source>
</evidence>
<sequence>MQFGKFSLNYKIVTTIAWNEDKQLLCHAHSNGVKVVIKHNFDDTDQLCDPQRRREWIETTRTRILASFADGVNIDTEKPMSGATARCQTLLVRELRQELQQHSYTKHAQITFDVSWAPRGVDGRYYQWSELASIVDFFFVMSYDMRSQIYYQCIAGANSPLALVRQGLEEFLYGFQVPAEKLVLGVPWYGYRYACTSMSGPYCSIRPVPFVGAPCSDAAGDQLDYADIQRLERALGSSASRHWDDMSQSPYLVYRNITSGTQTQIWFDDEASLGAKLALVRTLGLRGAGMWHADALDYTGDPDGARRMWHLLRAPQ</sequence>
<keyword evidence="1" id="KW-0378">Hydrolase</keyword>
<organism evidence="4 5">
    <name type="scientific">Pythium insidiosum</name>
    <name type="common">Pythiosis disease agent</name>
    <dbReference type="NCBI Taxonomy" id="114742"/>
    <lineage>
        <taxon>Eukaryota</taxon>
        <taxon>Sar</taxon>
        <taxon>Stramenopiles</taxon>
        <taxon>Oomycota</taxon>
        <taxon>Peronosporomycetes</taxon>
        <taxon>Pythiales</taxon>
        <taxon>Pythiaceae</taxon>
        <taxon>Pythium</taxon>
    </lineage>
</organism>
<evidence type="ECO:0000256" key="2">
    <source>
        <dbReference type="ARBA" id="ARBA00023295"/>
    </source>
</evidence>
<dbReference type="Pfam" id="PF00704">
    <property type="entry name" value="Glyco_hydro_18"/>
    <property type="match status" value="1"/>
</dbReference>
<dbReference type="SMART" id="SM00636">
    <property type="entry name" value="Glyco_18"/>
    <property type="match status" value="1"/>
</dbReference>
<dbReference type="InterPro" id="IPR011583">
    <property type="entry name" value="Chitinase_II/V-like_cat"/>
</dbReference>
<dbReference type="GO" id="GO:0009313">
    <property type="term" value="P:oligosaccharide catabolic process"/>
    <property type="evidence" value="ECO:0007669"/>
    <property type="project" value="TreeGrafter"/>
</dbReference>
<accession>A0AAD5LN17</accession>
<dbReference type="InterPro" id="IPR051887">
    <property type="entry name" value="GH18_Domain-Containing"/>
</dbReference>
<dbReference type="Proteomes" id="UP001209570">
    <property type="component" value="Unassembled WGS sequence"/>
</dbReference>
<dbReference type="GO" id="GO:0005615">
    <property type="term" value="C:extracellular space"/>
    <property type="evidence" value="ECO:0007669"/>
    <property type="project" value="TreeGrafter"/>
</dbReference>
<keyword evidence="2" id="KW-0326">Glycosidase</keyword>
<evidence type="ECO:0000313" key="4">
    <source>
        <dbReference type="EMBL" id="KAJ0403685.1"/>
    </source>
</evidence>
<reference evidence="4" key="1">
    <citation type="submission" date="2021-12" db="EMBL/GenBank/DDBJ databases">
        <title>Prjna785345.</title>
        <authorList>
            <person name="Rujirawat T."/>
            <person name="Krajaejun T."/>
        </authorList>
    </citation>
    <scope>NUCLEOTIDE SEQUENCE</scope>
    <source>
        <strain evidence="4">Pi057C3</strain>
    </source>
</reference>
<protein>
    <recommendedName>
        <fullName evidence="3">GH18 domain-containing protein</fullName>
    </recommendedName>
</protein>
<dbReference type="InterPro" id="IPR001223">
    <property type="entry name" value="Glyco_hydro18_cat"/>
</dbReference>
<dbReference type="EMBL" id="JAKCXM010000077">
    <property type="protein sequence ID" value="KAJ0403685.1"/>
    <property type="molecule type" value="Genomic_DNA"/>
</dbReference>
<dbReference type="PANTHER" id="PTHR46290">
    <property type="entry name" value="DI-N-ACETYLCHITOBIASE"/>
    <property type="match status" value="1"/>
</dbReference>
<keyword evidence="5" id="KW-1185">Reference proteome</keyword>
<dbReference type="InterPro" id="IPR029070">
    <property type="entry name" value="Chitinase_insertion_sf"/>
</dbReference>
<name>A0AAD5LN17_PYTIN</name>
<dbReference type="Gene3D" id="3.20.20.80">
    <property type="entry name" value="Glycosidases"/>
    <property type="match status" value="1"/>
</dbReference>
<dbReference type="PANTHER" id="PTHR46290:SF1">
    <property type="entry name" value="DI-N-ACETYLCHITOBIASE"/>
    <property type="match status" value="1"/>
</dbReference>
<dbReference type="PROSITE" id="PS51910">
    <property type="entry name" value="GH18_2"/>
    <property type="match status" value="1"/>
</dbReference>
<dbReference type="Gene3D" id="3.10.50.10">
    <property type="match status" value="1"/>
</dbReference>